<evidence type="ECO:0000259" key="1">
    <source>
        <dbReference type="Pfam" id="PF12804"/>
    </source>
</evidence>
<feature type="domain" description="MobA-like NTP transferase" evidence="1">
    <location>
        <begin position="41"/>
        <end position="203"/>
    </location>
</feature>
<protein>
    <submittedName>
        <fullName evidence="2">Nucleotidyltransferase family protein</fullName>
    </submittedName>
</protein>
<dbReference type="SUPFAM" id="SSF53448">
    <property type="entry name" value="Nucleotide-diphospho-sugar transferases"/>
    <property type="match status" value="1"/>
</dbReference>
<dbReference type="EMBL" id="CP059732">
    <property type="protein sequence ID" value="QMW05115.1"/>
    <property type="molecule type" value="Genomic_DNA"/>
</dbReference>
<keyword evidence="3" id="KW-1185">Reference proteome</keyword>
<proteinExistence type="predicted"/>
<keyword evidence="2" id="KW-0808">Transferase</keyword>
<evidence type="ECO:0000313" key="2">
    <source>
        <dbReference type="EMBL" id="QMW05115.1"/>
    </source>
</evidence>
<dbReference type="CDD" id="cd04182">
    <property type="entry name" value="GT_2_like_f"/>
    <property type="match status" value="1"/>
</dbReference>
<gene>
    <name evidence="2" type="ORF">H3H32_09610</name>
</gene>
<dbReference type="PANTHER" id="PTHR43777:SF1">
    <property type="entry name" value="MOLYBDENUM COFACTOR CYTIDYLYLTRANSFERASE"/>
    <property type="match status" value="1"/>
</dbReference>
<dbReference type="InterPro" id="IPR029044">
    <property type="entry name" value="Nucleotide-diphossugar_trans"/>
</dbReference>
<organism evidence="2 3">
    <name type="scientific">Spirosoma foliorum</name>
    <dbReference type="NCBI Taxonomy" id="2710596"/>
    <lineage>
        <taxon>Bacteria</taxon>
        <taxon>Pseudomonadati</taxon>
        <taxon>Bacteroidota</taxon>
        <taxon>Cytophagia</taxon>
        <taxon>Cytophagales</taxon>
        <taxon>Cytophagaceae</taxon>
        <taxon>Spirosoma</taxon>
    </lineage>
</organism>
<dbReference type="InterPro" id="IPR025877">
    <property type="entry name" value="MobA-like_NTP_Trfase"/>
</dbReference>
<dbReference type="AlphaFoldDB" id="A0A7G5H1X3"/>
<sequence length="236" mass="26519">MSERTKNWRRLFLRSFTHSLFRSLFVILSKQKRVHLKIGTIILAAGDSSRMGGEPKQLLTYKGQSLIRRITEHALALQRGPVVVVLGANRDRIVPELTGLPVTLVDNANWPTGQASSLKTGLAALYITHKDIEAVLVLHTDQPLVSLGLLLHMLEVRRENDKGIVACRYDTQLSVPALFDRDYIPELLALESDKGVKWVIGKHKNDCLEVPFEAGSIDLDSKRDVEMFQQAQMQSQ</sequence>
<dbReference type="PANTHER" id="PTHR43777">
    <property type="entry name" value="MOLYBDENUM COFACTOR CYTIDYLYLTRANSFERASE"/>
    <property type="match status" value="1"/>
</dbReference>
<accession>A0A7G5H1X3</accession>
<evidence type="ECO:0000313" key="3">
    <source>
        <dbReference type="Proteomes" id="UP000515369"/>
    </source>
</evidence>
<dbReference type="Proteomes" id="UP000515369">
    <property type="component" value="Chromosome"/>
</dbReference>
<dbReference type="Gene3D" id="3.90.550.10">
    <property type="entry name" value="Spore Coat Polysaccharide Biosynthesis Protein SpsA, Chain A"/>
    <property type="match status" value="1"/>
</dbReference>
<dbReference type="Pfam" id="PF12804">
    <property type="entry name" value="NTP_transf_3"/>
    <property type="match status" value="1"/>
</dbReference>
<name>A0A7G5H1X3_9BACT</name>
<dbReference type="GO" id="GO:0016779">
    <property type="term" value="F:nucleotidyltransferase activity"/>
    <property type="evidence" value="ECO:0007669"/>
    <property type="project" value="UniProtKB-ARBA"/>
</dbReference>
<dbReference type="KEGG" id="sfol:H3H32_09610"/>
<reference evidence="2 3" key="1">
    <citation type="submission" date="2020-07" db="EMBL/GenBank/DDBJ databases">
        <title>Spirosoma foliorum sp. nov., isolated from the leaves on the Nejang mountain Korea, Republic of.</title>
        <authorList>
            <person name="Ho H."/>
            <person name="Lee Y.-J."/>
            <person name="Nurcahyanto D.-A."/>
            <person name="Kim S.-G."/>
        </authorList>
    </citation>
    <scope>NUCLEOTIDE SEQUENCE [LARGE SCALE GENOMIC DNA]</scope>
    <source>
        <strain evidence="2 3">PL0136</strain>
    </source>
</reference>